<dbReference type="PANTHER" id="PTHR43674">
    <property type="entry name" value="NITRILASE C965.09-RELATED"/>
    <property type="match status" value="1"/>
</dbReference>
<name>A0A9C7PZJ7_9RHOD</name>
<reference evidence="4" key="1">
    <citation type="journal article" date="2022" name="Proc. Natl. Acad. Sci. U.S.A.">
        <title>Life cycle and functional genomics of the unicellular red alga Galdieria for elucidating algal and plant evolution and industrial use.</title>
        <authorList>
            <person name="Hirooka S."/>
            <person name="Itabashi T."/>
            <person name="Ichinose T.M."/>
            <person name="Onuma R."/>
            <person name="Fujiwara T."/>
            <person name="Yamashita S."/>
            <person name="Jong L.W."/>
            <person name="Tomita R."/>
            <person name="Iwane A.H."/>
            <person name="Miyagishima S.Y."/>
        </authorList>
    </citation>
    <scope>NUCLEOTIDE SEQUENCE</scope>
    <source>
        <strain evidence="4">NBRC 102759</strain>
    </source>
</reference>
<dbReference type="Pfam" id="PF00795">
    <property type="entry name" value="CN_hydrolase"/>
    <property type="match status" value="1"/>
</dbReference>
<dbReference type="Proteomes" id="UP001061958">
    <property type="component" value="Unassembled WGS sequence"/>
</dbReference>
<keyword evidence="1" id="KW-0378">Hydrolase</keyword>
<dbReference type="EMBL" id="BQMJ01000047">
    <property type="protein sequence ID" value="GJQ13798.1"/>
    <property type="molecule type" value="Genomic_DNA"/>
</dbReference>
<reference evidence="4" key="2">
    <citation type="submission" date="2022-01" db="EMBL/GenBank/DDBJ databases">
        <authorList>
            <person name="Hirooka S."/>
            <person name="Miyagishima S.Y."/>
        </authorList>
    </citation>
    <scope>NUCLEOTIDE SEQUENCE</scope>
    <source>
        <strain evidence="4">NBRC 102759</strain>
    </source>
</reference>
<dbReference type="Gene3D" id="3.60.110.10">
    <property type="entry name" value="Carbon-nitrogen hydrolase"/>
    <property type="match status" value="1"/>
</dbReference>
<comment type="similarity">
    <text evidence="2">Belongs to the carbon-nitrogen hydrolase superfamily.</text>
</comment>
<accession>A0A9C7PZJ7</accession>
<dbReference type="GO" id="GO:0050126">
    <property type="term" value="F:N-carbamoylputrescine amidase activity"/>
    <property type="evidence" value="ECO:0007669"/>
    <property type="project" value="InterPro"/>
</dbReference>
<dbReference type="CDD" id="cd07573">
    <property type="entry name" value="CPA"/>
    <property type="match status" value="1"/>
</dbReference>
<dbReference type="InterPro" id="IPR003010">
    <property type="entry name" value="C-N_Hydrolase"/>
</dbReference>
<sequence length="311" mass="34948">METTAASQQATTATVVVAAIQFSCSENIQENITKAKRFIGEAASAGANIILLQELFSTRYFCQEPCEEYFSLAISSKQVDSCFLSEFQSLAKELRVVLPVSFFERCNQVFYNSVIVFDADGSQLGIYRKSHIPESPGYYEKFYFCPGDTGFRCFSTRYGVIGVGICWDQWFPECARIMALQGADILFYPTAIGSEPQDAQLDSRGHWQRTMQGHAAANMTPVVAANRVGVEYTQYVDHRTHITFYGSSFITDATGEVKIQADASSETFICYSFDLAAIHKQRAAWGLFRDRRPELYSLLGTHDGRKHENFK</sequence>
<proteinExistence type="inferred from homology"/>
<comment type="caution">
    <text evidence="4">The sequence shown here is derived from an EMBL/GenBank/DDBJ whole genome shotgun (WGS) entry which is preliminary data.</text>
</comment>
<keyword evidence="5" id="KW-1185">Reference proteome</keyword>
<gene>
    <name evidence="4" type="ORF">GpartN1_g5589.t1</name>
</gene>
<dbReference type="InterPro" id="IPR017755">
    <property type="entry name" value="N-carbamoylputrescine_amidase"/>
</dbReference>
<dbReference type="PANTHER" id="PTHR43674:SF2">
    <property type="entry name" value="BETA-UREIDOPROPIONASE"/>
    <property type="match status" value="1"/>
</dbReference>
<organism evidence="4 5">
    <name type="scientific">Galdieria partita</name>
    <dbReference type="NCBI Taxonomy" id="83374"/>
    <lineage>
        <taxon>Eukaryota</taxon>
        <taxon>Rhodophyta</taxon>
        <taxon>Bangiophyceae</taxon>
        <taxon>Galdieriales</taxon>
        <taxon>Galdieriaceae</taxon>
        <taxon>Galdieria</taxon>
    </lineage>
</organism>
<evidence type="ECO:0000313" key="5">
    <source>
        <dbReference type="Proteomes" id="UP001061958"/>
    </source>
</evidence>
<evidence type="ECO:0000313" key="4">
    <source>
        <dbReference type="EMBL" id="GJQ13798.1"/>
    </source>
</evidence>
<dbReference type="InterPro" id="IPR036526">
    <property type="entry name" value="C-N_Hydrolase_sf"/>
</dbReference>
<feature type="domain" description="CN hydrolase" evidence="3">
    <location>
        <begin position="15"/>
        <end position="277"/>
    </location>
</feature>
<evidence type="ECO:0000259" key="3">
    <source>
        <dbReference type="PROSITE" id="PS50263"/>
    </source>
</evidence>
<dbReference type="GO" id="GO:0033388">
    <property type="term" value="P:putrescine biosynthetic process from arginine"/>
    <property type="evidence" value="ECO:0007669"/>
    <property type="project" value="TreeGrafter"/>
</dbReference>
<dbReference type="OrthoDB" id="412018at2759"/>
<dbReference type="AlphaFoldDB" id="A0A9C7PZJ7"/>
<dbReference type="InterPro" id="IPR050345">
    <property type="entry name" value="Aliph_Amidase/BUP"/>
</dbReference>
<evidence type="ECO:0000256" key="2">
    <source>
        <dbReference type="ARBA" id="ARBA00034122"/>
    </source>
</evidence>
<evidence type="ECO:0000256" key="1">
    <source>
        <dbReference type="ARBA" id="ARBA00022801"/>
    </source>
</evidence>
<dbReference type="SUPFAM" id="SSF56317">
    <property type="entry name" value="Carbon-nitrogen hydrolase"/>
    <property type="match status" value="1"/>
</dbReference>
<dbReference type="NCBIfam" id="TIGR03381">
    <property type="entry name" value="agmatine_aguB"/>
    <property type="match status" value="1"/>
</dbReference>
<dbReference type="PROSITE" id="PS50263">
    <property type="entry name" value="CN_HYDROLASE"/>
    <property type="match status" value="1"/>
</dbReference>
<protein>
    <recommendedName>
        <fullName evidence="3">CN hydrolase domain-containing protein</fullName>
    </recommendedName>
</protein>